<keyword evidence="1" id="KW-0472">Membrane</keyword>
<name>A0A2U3R594_ORITS</name>
<dbReference type="RefSeq" id="WP_045919135.1">
    <property type="nucleotide sequence ID" value="NZ_LS398547.1"/>
</dbReference>
<keyword evidence="1" id="KW-1133">Transmembrane helix</keyword>
<evidence type="ECO:0000313" key="2">
    <source>
        <dbReference type="EMBL" id="SPR08367.1"/>
    </source>
</evidence>
<keyword evidence="1" id="KW-0812">Transmembrane</keyword>
<gene>
    <name evidence="2" type="primary">TrbL</name>
    <name evidence="2" type="synonym">VirB6|trbG</name>
    <name evidence="2" type="synonym">virB9</name>
    <name evidence="2" type="ORF">UT176_01328</name>
</gene>
<dbReference type="Proteomes" id="UP000244960">
    <property type="component" value="Chromosome I"/>
</dbReference>
<feature type="transmembrane region" description="Helical" evidence="1">
    <location>
        <begin position="7"/>
        <end position="26"/>
    </location>
</feature>
<dbReference type="EMBL" id="LS398547">
    <property type="protein sequence ID" value="SPR08367.1"/>
    <property type="molecule type" value="Genomic_DNA"/>
</dbReference>
<organism evidence="2 3">
    <name type="scientific">Orientia tsutsugamushi</name>
    <name type="common">Rickettsia tsutsugamushi</name>
    <dbReference type="NCBI Taxonomy" id="784"/>
    <lineage>
        <taxon>Bacteria</taxon>
        <taxon>Pseudomonadati</taxon>
        <taxon>Pseudomonadota</taxon>
        <taxon>Alphaproteobacteria</taxon>
        <taxon>Rickettsiales</taxon>
        <taxon>Rickettsiaceae</taxon>
        <taxon>Rickettsieae</taxon>
        <taxon>Orientia</taxon>
    </lineage>
</organism>
<evidence type="ECO:0000313" key="3">
    <source>
        <dbReference type="Proteomes" id="UP000244960"/>
    </source>
</evidence>
<dbReference type="AlphaFoldDB" id="A0A2U3R594"/>
<protein>
    <submittedName>
        <fullName evidence="2">Conjugal transfer protein</fullName>
    </submittedName>
</protein>
<proteinExistence type="predicted"/>
<evidence type="ECO:0000256" key="1">
    <source>
        <dbReference type="SAM" id="Phobius"/>
    </source>
</evidence>
<sequence length="59" mass="6763">MLFAKKHVVDLTVISITIMLVSYFLYESGKTKESIAFSENRELREEISGVEQVVDLRAK</sequence>
<accession>A0A2U3R594</accession>
<reference evidence="3" key="1">
    <citation type="submission" date="2018-03" db="EMBL/GenBank/DDBJ databases">
        <authorList>
            <person name="Batty M. E."/>
            <person name="Batty M E."/>
        </authorList>
    </citation>
    <scope>NUCLEOTIDE SEQUENCE [LARGE SCALE GENOMIC DNA]</scope>
</reference>